<dbReference type="EMBL" id="BORC01000001">
    <property type="protein sequence ID" value="GIN60389.1"/>
    <property type="molecule type" value="Genomic_DNA"/>
</dbReference>
<feature type="domain" description="Pyrroline-5-carboxylate reductase dimerisation" evidence="4">
    <location>
        <begin position="162"/>
        <end position="260"/>
    </location>
</feature>
<protein>
    <submittedName>
        <fullName evidence="5">Pyrroline-5-carboxylate reductase</fullName>
    </submittedName>
</protein>
<dbReference type="InterPro" id="IPR036291">
    <property type="entry name" value="NAD(P)-bd_dom_sf"/>
</dbReference>
<dbReference type="Pfam" id="PF14748">
    <property type="entry name" value="P5CR_dimer"/>
    <property type="match status" value="1"/>
</dbReference>
<dbReference type="RefSeq" id="WP_212933151.1">
    <property type="nucleotide sequence ID" value="NZ_BORC01000001.1"/>
</dbReference>
<dbReference type="GO" id="GO:0055129">
    <property type="term" value="P:L-proline biosynthetic process"/>
    <property type="evidence" value="ECO:0007669"/>
    <property type="project" value="TreeGrafter"/>
</dbReference>
<dbReference type="PANTHER" id="PTHR11645:SF51">
    <property type="entry name" value="COME OPERON PROTEIN 4"/>
    <property type="match status" value="1"/>
</dbReference>
<reference evidence="5" key="1">
    <citation type="submission" date="2021-03" db="EMBL/GenBank/DDBJ databases">
        <title>Antimicrobial resistance genes in bacteria isolated from Japanese honey, and their potential for conferring macrolide and lincosamide resistance in the American foulbrood pathogen Paenibacillus larvae.</title>
        <authorList>
            <person name="Okamoto M."/>
            <person name="Kumagai M."/>
            <person name="Kanamori H."/>
            <person name="Takamatsu D."/>
        </authorList>
    </citation>
    <scope>NUCLEOTIDE SEQUENCE</scope>
    <source>
        <strain evidence="5">J27TS8</strain>
    </source>
</reference>
<keyword evidence="6" id="KW-1185">Reference proteome</keyword>
<comment type="similarity">
    <text evidence="1">Belongs to the pyrroline-5-carboxylate reductase family.</text>
</comment>
<comment type="caution">
    <text evidence="5">The sequence shown here is derived from an EMBL/GenBank/DDBJ whole genome shotgun (WGS) entry which is preliminary data.</text>
</comment>
<dbReference type="Gene3D" id="1.10.3730.10">
    <property type="entry name" value="ProC C-terminal domain-like"/>
    <property type="match status" value="1"/>
</dbReference>
<evidence type="ECO:0000259" key="3">
    <source>
        <dbReference type="Pfam" id="PF03807"/>
    </source>
</evidence>
<evidence type="ECO:0000313" key="5">
    <source>
        <dbReference type="EMBL" id="GIN60389.1"/>
    </source>
</evidence>
<evidence type="ECO:0000256" key="2">
    <source>
        <dbReference type="PIRSR" id="PIRSR000193-1"/>
    </source>
</evidence>
<dbReference type="NCBIfam" id="NF005814">
    <property type="entry name" value="PRK07680.1"/>
    <property type="match status" value="1"/>
</dbReference>
<dbReference type="PROSITE" id="PS00521">
    <property type="entry name" value="P5CR"/>
    <property type="match status" value="1"/>
</dbReference>
<dbReference type="InterPro" id="IPR029036">
    <property type="entry name" value="P5CR_dimer"/>
</dbReference>
<proteinExistence type="inferred from homology"/>
<dbReference type="AlphaFoldDB" id="A0A919WEQ0"/>
<dbReference type="SUPFAM" id="SSF51735">
    <property type="entry name" value="NAD(P)-binding Rossmann-fold domains"/>
    <property type="match status" value="1"/>
</dbReference>
<name>A0A919WEQ0_9BACI</name>
<gene>
    <name evidence="5" type="primary">proC_1</name>
    <name evidence="5" type="ORF">J27TS8_03820</name>
</gene>
<evidence type="ECO:0000259" key="4">
    <source>
        <dbReference type="Pfam" id="PF14748"/>
    </source>
</evidence>
<dbReference type="InterPro" id="IPR053790">
    <property type="entry name" value="P5CR-like_CS"/>
</dbReference>
<sequence>MKIGIIGTGNMGRIMIEAFIDGKAVSPSSIIMTNRTISKAVAIQELYPAINIAHDATEVAKEADLLFLCVKPGNMYDVIQEILPFLNKEQCVISITSPLNTSLLASLLPCSTARAIPSITNRALAGVSLLTFSEQCEPQWQQYLIQLFEKISTPLIIDEDITRVSSDIVSCGPAFFTYLTRRFIDAAVSETNIDRESATKMAGEMLIGLGALLSKQFYTFESLQEKVSVKGGVTGEGIKVLENELGSVFEHLFQATHVKFAEDLQEVNAAFATVEEQKSPRY</sequence>
<evidence type="ECO:0000256" key="1">
    <source>
        <dbReference type="ARBA" id="ARBA00005525"/>
    </source>
</evidence>
<dbReference type="Pfam" id="PF03807">
    <property type="entry name" value="F420_oxidored"/>
    <property type="match status" value="1"/>
</dbReference>
<dbReference type="Gene3D" id="3.40.50.720">
    <property type="entry name" value="NAD(P)-binding Rossmann-like Domain"/>
    <property type="match status" value="1"/>
</dbReference>
<feature type="binding site" evidence="2">
    <location>
        <begin position="6"/>
        <end position="11"/>
    </location>
    <ligand>
        <name>NADP(+)</name>
        <dbReference type="ChEBI" id="CHEBI:58349"/>
    </ligand>
</feature>
<dbReference type="GO" id="GO:0004735">
    <property type="term" value="F:pyrroline-5-carboxylate reductase activity"/>
    <property type="evidence" value="ECO:0007669"/>
    <property type="project" value="InterPro"/>
</dbReference>
<organism evidence="5 6">
    <name type="scientific">Robertmurraya siralis</name>
    <dbReference type="NCBI Taxonomy" id="77777"/>
    <lineage>
        <taxon>Bacteria</taxon>
        <taxon>Bacillati</taxon>
        <taxon>Bacillota</taxon>
        <taxon>Bacilli</taxon>
        <taxon>Bacillales</taxon>
        <taxon>Bacillaceae</taxon>
        <taxon>Robertmurraya</taxon>
    </lineage>
</organism>
<keyword evidence="2" id="KW-0521">NADP</keyword>
<dbReference type="PANTHER" id="PTHR11645">
    <property type="entry name" value="PYRROLINE-5-CARBOXYLATE REDUCTASE"/>
    <property type="match status" value="1"/>
</dbReference>
<dbReference type="InterPro" id="IPR008927">
    <property type="entry name" value="6-PGluconate_DH-like_C_sf"/>
</dbReference>
<accession>A0A919WEQ0</accession>
<dbReference type="PIRSF" id="PIRSF000193">
    <property type="entry name" value="Pyrrol-5-carb_rd"/>
    <property type="match status" value="1"/>
</dbReference>
<dbReference type="Proteomes" id="UP000682111">
    <property type="component" value="Unassembled WGS sequence"/>
</dbReference>
<dbReference type="InterPro" id="IPR000304">
    <property type="entry name" value="Pyrroline-COOH_reductase"/>
</dbReference>
<evidence type="ECO:0000313" key="6">
    <source>
        <dbReference type="Proteomes" id="UP000682111"/>
    </source>
</evidence>
<dbReference type="InterPro" id="IPR028939">
    <property type="entry name" value="P5C_Rdtase_cat_N"/>
</dbReference>
<dbReference type="SUPFAM" id="SSF48179">
    <property type="entry name" value="6-phosphogluconate dehydrogenase C-terminal domain-like"/>
    <property type="match status" value="1"/>
</dbReference>
<feature type="domain" description="Pyrroline-5-carboxylate reductase catalytic N-terminal" evidence="3">
    <location>
        <begin position="2"/>
        <end position="97"/>
    </location>
</feature>